<feature type="region of interest" description="Disordered" evidence="1">
    <location>
        <begin position="144"/>
        <end position="223"/>
    </location>
</feature>
<evidence type="ECO:0000313" key="4">
    <source>
        <dbReference type="Proteomes" id="UP001501759"/>
    </source>
</evidence>
<feature type="compositionally biased region" description="Low complexity" evidence="1">
    <location>
        <begin position="321"/>
        <end position="357"/>
    </location>
</feature>
<keyword evidence="2" id="KW-1133">Transmembrane helix</keyword>
<feature type="compositionally biased region" description="Basic and acidic residues" evidence="1">
    <location>
        <begin position="270"/>
        <end position="292"/>
    </location>
</feature>
<dbReference type="Proteomes" id="UP001501759">
    <property type="component" value="Unassembled WGS sequence"/>
</dbReference>
<name>A0ABP9JF18_9ACTN</name>
<proteinExistence type="predicted"/>
<dbReference type="RefSeq" id="WP_345656334.1">
    <property type="nucleotide sequence ID" value="NZ_BAABKB010000030.1"/>
</dbReference>
<gene>
    <name evidence="3" type="ORF">GCM10023335_65200</name>
</gene>
<comment type="caution">
    <text evidence="3">The sequence shown here is derived from an EMBL/GenBank/DDBJ whole genome shotgun (WGS) entry which is preliminary data.</text>
</comment>
<evidence type="ECO:0000313" key="3">
    <source>
        <dbReference type="EMBL" id="GAA5027925.1"/>
    </source>
</evidence>
<sequence>MADEQYRWLDREAAERLLRGEPLEAVDADSRAQAERLADALGGLSAGSAPNGSELPGEEAALAAFRKARTSGEGEAVQLGRRALARPGAHAADAGLVRIGRPGAGRRGVRRGRPVRVGLAAALAAGMIGGVAVAAGTGVLPTPFRDDKPAPAASVTAARTPEQPLVSPSPTTPGGSVTPTPDGTTNGPSGRGPASPDDRTDDDATPGTRPGSKGKEDSDRTREWWRRTRLSCRDILAGKDLDAGRRRGLEDAAGGSGRVRTYCAGLLNRLDDRSDRDEGDGKGSGRDDRGDQGDQGDQGGDGDSHHILPGDGHHNGVIGTPSPSYSALSPLLPRTSLPSSPSSTATRSALASLLTAH</sequence>
<keyword evidence="2" id="KW-0472">Membrane</keyword>
<reference evidence="4" key="1">
    <citation type="journal article" date="2019" name="Int. J. Syst. Evol. Microbiol.">
        <title>The Global Catalogue of Microorganisms (GCM) 10K type strain sequencing project: providing services to taxonomists for standard genome sequencing and annotation.</title>
        <authorList>
            <consortium name="The Broad Institute Genomics Platform"/>
            <consortium name="The Broad Institute Genome Sequencing Center for Infectious Disease"/>
            <person name="Wu L."/>
            <person name="Ma J."/>
        </authorList>
    </citation>
    <scope>NUCLEOTIDE SEQUENCE [LARGE SCALE GENOMIC DNA]</scope>
    <source>
        <strain evidence="4">JCM 18409</strain>
    </source>
</reference>
<dbReference type="EMBL" id="BAABKB010000030">
    <property type="protein sequence ID" value="GAA5027925.1"/>
    <property type="molecule type" value="Genomic_DNA"/>
</dbReference>
<feature type="transmembrane region" description="Helical" evidence="2">
    <location>
        <begin position="117"/>
        <end position="140"/>
    </location>
</feature>
<feature type="region of interest" description="Disordered" evidence="1">
    <location>
        <begin position="270"/>
        <end position="357"/>
    </location>
</feature>
<accession>A0ABP9JF18</accession>
<keyword evidence="2" id="KW-0812">Transmembrane</keyword>
<protein>
    <recommendedName>
        <fullName evidence="5">Extensin</fullName>
    </recommendedName>
</protein>
<organism evidence="3 4">
    <name type="scientific">Streptomyces siamensis</name>
    <dbReference type="NCBI Taxonomy" id="1274986"/>
    <lineage>
        <taxon>Bacteria</taxon>
        <taxon>Bacillati</taxon>
        <taxon>Actinomycetota</taxon>
        <taxon>Actinomycetes</taxon>
        <taxon>Kitasatosporales</taxon>
        <taxon>Streptomycetaceae</taxon>
        <taxon>Streptomyces</taxon>
    </lineage>
</organism>
<evidence type="ECO:0000256" key="2">
    <source>
        <dbReference type="SAM" id="Phobius"/>
    </source>
</evidence>
<feature type="compositionally biased region" description="Basic and acidic residues" evidence="1">
    <location>
        <begin position="302"/>
        <end position="314"/>
    </location>
</feature>
<evidence type="ECO:0008006" key="5">
    <source>
        <dbReference type="Google" id="ProtNLM"/>
    </source>
</evidence>
<feature type="compositionally biased region" description="Basic and acidic residues" evidence="1">
    <location>
        <begin position="213"/>
        <end position="223"/>
    </location>
</feature>
<feature type="compositionally biased region" description="Low complexity" evidence="1">
    <location>
        <begin position="164"/>
        <end position="185"/>
    </location>
</feature>
<evidence type="ECO:0000256" key="1">
    <source>
        <dbReference type="SAM" id="MobiDB-lite"/>
    </source>
</evidence>
<keyword evidence="4" id="KW-1185">Reference proteome</keyword>